<protein>
    <recommendedName>
        <fullName evidence="3">MSP domain-containing protein</fullName>
    </recommendedName>
</protein>
<keyword evidence="2" id="KW-1185">Reference proteome</keyword>
<evidence type="ECO:0008006" key="3">
    <source>
        <dbReference type="Google" id="ProtNLM"/>
    </source>
</evidence>
<dbReference type="AlphaFoldDB" id="A0A564YIN3"/>
<sequence>FLEEETASTDSIRSWRQPIITNPTSLNFYLTNGENSHARDDPKTLTVLNLSQETRRIRLDTSQLSHFRIDGRYPKLGSASIAPGLSCKIMVTPVNINDQVELNETLLIYSDLHQE</sequence>
<feature type="non-terminal residue" evidence="1">
    <location>
        <position position="1"/>
    </location>
</feature>
<name>A0A564YIN3_HYMDI</name>
<dbReference type="EMBL" id="CABIJS010000222">
    <property type="protein sequence ID" value="VUZ47131.1"/>
    <property type="molecule type" value="Genomic_DNA"/>
</dbReference>
<proteinExistence type="predicted"/>
<gene>
    <name evidence="1" type="ORF">WMSIL1_LOCUS6531</name>
</gene>
<organism evidence="1 2">
    <name type="scientific">Hymenolepis diminuta</name>
    <name type="common">Rat tapeworm</name>
    <dbReference type="NCBI Taxonomy" id="6216"/>
    <lineage>
        <taxon>Eukaryota</taxon>
        <taxon>Metazoa</taxon>
        <taxon>Spiralia</taxon>
        <taxon>Lophotrochozoa</taxon>
        <taxon>Platyhelminthes</taxon>
        <taxon>Cestoda</taxon>
        <taxon>Eucestoda</taxon>
        <taxon>Cyclophyllidea</taxon>
        <taxon>Hymenolepididae</taxon>
        <taxon>Hymenolepis</taxon>
    </lineage>
</organism>
<feature type="non-terminal residue" evidence="1">
    <location>
        <position position="115"/>
    </location>
</feature>
<accession>A0A564YIN3</accession>
<dbReference type="Proteomes" id="UP000321570">
    <property type="component" value="Unassembled WGS sequence"/>
</dbReference>
<evidence type="ECO:0000313" key="2">
    <source>
        <dbReference type="Proteomes" id="UP000321570"/>
    </source>
</evidence>
<reference evidence="1 2" key="1">
    <citation type="submission" date="2019-07" db="EMBL/GenBank/DDBJ databases">
        <authorList>
            <person name="Jastrzebski P J."/>
            <person name="Paukszto L."/>
            <person name="Jastrzebski P J."/>
        </authorList>
    </citation>
    <scope>NUCLEOTIDE SEQUENCE [LARGE SCALE GENOMIC DNA]</scope>
    <source>
        <strain evidence="1 2">WMS-il1</strain>
    </source>
</reference>
<evidence type="ECO:0000313" key="1">
    <source>
        <dbReference type="EMBL" id="VUZ47131.1"/>
    </source>
</evidence>